<dbReference type="EMBL" id="GIFC01014035">
    <property type="protein sequence ID" value="MXU96118.1"/>
    <property type="molecule type" value="Transcribed_RNA"/>
</dbReference>
<protein>
    <submittedName>
        <fullName evidence="2">Putative secreted protein</fullName>
    </submittedName>
</protein>
<feature type="signal peptide" evidence="1">
    <location>
        <begin position="1"/>
        <end position="16"/>
    </location>
</feature>
<organism evidence="2">
    <name type="scientific">Ixodes ricinus</name>
    <name type="common">Common tick</name>
    <name type="synonym">Acarus ricinus</name>
    <dbReference type="NCBI Taxonomy" id="34613"/>
    <lineage>
        <taxon>Eukaryota</taxon>
        <taxon>Metazoa</taxon>
        <taxon>Ecdysozoa</taxon>
        <taxon>Arthropoda</taxon>
        <taxon>Chelicerata</taxon>
        <taxon>Arachnida</taxon>
        <taxon>Acari</taxon>
        <taxon>Parasitiformes</taxon>
        <taxon>Ixodida</taxon>
        <taxon>Ixodoidea</taxon>
        <taxon>Ixodidae</taxon>
        <taxon>Ixodinae</taxon>
        <taxon>Ixodes</taxon>
    </lineage>
</organism>
<reference evidence="2" key="1">
    <citation type="submission" date="2019-12" db="EMBL/GenBank/DDBJ databases">
        <title>An insight into the sialome of adult female Ixodes ricinus ticks feeding for 6 days.</title>
        <authorList>
            <person name="Perner J."/>
            <person name="Ribeiro J.M.C."/>
        </authorList>
    </citation>
    <scope>NUCLEOTIDE SEQUENCE</scope>
    <source>
        <strain evidence="2">Semi-engorged</strain>
        <tissue evidence="2">Salivary glands</tissue>
    </source>
</reference>
<evidence type="ECO:0000313" key="2">
    <source>
        <dbReference type="EMBL" id="MXU96118.1"/>
    </source>
</evidence>
<accession>A0A6B0V469</accession>
<dbReference type="AlphaFoldDB" id="A0A6B0V469"/>
<proteinExistence type="predicted"/>
<name>A0A6B0V469_IXORI</name>
<evidence type="ECO:0000256" key="1">
    <source>
        <dbReference type="SAM" id="SignalP"/>
    </source>
</evidence>
<sequence length="205" mass="24110">MCFVFAVLTILHPANGFYRGRASSYREHMCKYMFPKTFPRNLSTGRGVFERKNCVSVNVFGYDSEKNFVYPLKVVDDELEHHVDLLLVENHFVGVTNFARLFSNAKSLRFRCKRCLTGFQRQETPSDHLSMCRDKKPGKTVFPNKGDELYTLSEHAYHGRVPLFIAFTTLKRFWNQLSRRAMFLRESRPQLFLSSRHPLERFVHC</sequence>
<keyword evidence="1" id="KW-0732">Signal</keyword>
<feature type="chain" id="PRO_5025509744" evidence="1">
    <location>
        <begin position="17"/>
        <end position="205"/>
    </location>
</feature>